<feature type="region of interest" description="Disordered" evidence="1">
    <location>
        <begin position="91"/>
        <end position="189"/>
    </location>
</feature>
<dbReference type="Proteomes" id="UP000320011">
    <property type="component" value="Unassembled WGS sequence"/>
</dbReference>
<gene>
    <name evidence="2" type="ORF">FNH05_18740</name>
</gene>
<evidence type="ECO:0000313" key="2">
    <source>
        <dbReference type="EMBL" id="TVT47660.1"/>
    </source>
</evidence>
<reference evidence="2 3" key="1">
    <citation type="submission" date="2019-07" db="EMBL/GenBank/DDBJ databases">
        <authorList>
            <person name="Duangmal K."/>
            <person name="Teo W.F.A."/>
        </authorList>
    </citation>
    <scope>NUCLEOTIDE SEQUENCE [LARGE SCALE GENOMIC DNA]</scope>
    <source>
        <strain evidence="2 3">TBRC 6029</strain>
    </source>
</reference>
<protein>
    <submittedName>
        <fullName evidence="2">DNA polymerase III subunit gamma/tau</fullName>
    </submittedName>
</protein>
<name>A0A558CFW4_9PSEU</name>
<accession>A0A558CFW4</accession>
<feature type="non-terminal residue" evidence="2">
    <location>
        <position position="1"/>
    </location>
</feature>
<comment type="caution">
    <text evidence="2">The sequence shown here is derived from an EMBL/GenBank/DDBJ whole genome shotgun (WGS) entry which is preliminary data.</text>
</comment>
<feature type="compositionally biased region" description="Low complexity" evidence="1">
    <location>
        <begin position="112"/>
        <end position="163"/>
    </location>
</feature>
<reference evidence="2 3" key="2">
    <citation type="submission" date="2019-08" db="EMBL/GenBank/DDBJ databases">
        <title>Amycolatopsis acidicola sp. nov., isolated from peat swamp forest soil.</title>
        <authorList>
            <person name="Srisuk N."/>
        </authorList>
    </citation>
    <scope>NUCLEOTIDE SEQUENCE [LARGE SCALE GENOMIC DNA]</scope>
    <source>
        <strain evidence="2 3">TBRC 6029</strain>
    </source>
</reference>
<sequence>QAPQAPSGGIDAAAIRKAWPDLLAAIRKISRSTEAMLTNATVQSVEGSLVVLAHTAEPLARRLSESRNADFIAAALHEVLGGSWQVRCVHGGGGGGGSARPAGPGPRPQPSSPSREAPAQPQRTYQRPTQSTQSTQSTQPTQSAQPAQPAPSAQPARRQQPSEPDIPLPPEPDDEESMLAESDVMDLPPEVETDPEIIAHRLLAEHLGARPLD</sequence>
<evidence type="ECO:0000313" key="3">
    <source>
        <dbReference type="Proteomes" id="UP000320011"/>
    </source>
</evidence>
<proteinExistence type="predicted"/>
<keyword evidence="3" id="KW-1185">Reference proteome</keyword>
<dbReference type="EMBL" id="VJWX01000182">
    <property type="protein sequence ID" value="TVT47660.1"/>
    <property type="molecule type" value="Genomic_DNA"/>
</dbReference>
<dbReference type="AlphaFoldDB" id="A0A558CFW4"/>
<organism evidence="2 3">
    <name type="scientific">Amycolatopsis rhizosphaerae</name>
    <dbReference type="NCBI Taxonomy" id="2053003"/>
    <lineage>
        <taxon>Bacteria</taxon>
        <taxon>Bacillati</taxon>
        <taxon>Actinomycetota</taxon>
        <taxon>Actinomycetes</taxon>
        <taxon>Pseudonocardiales</taxon>
        <taxon>Pseudonocardiaceae</taxon>
        <taxon>Amycolatopsis</taxon>
    </lineage>
</organism>
<evidence type="ECO:0000256" key="1">
    <source>
        <dbReference type="SAM" id="MobiDB-lite"/>
    </source>
</evidence>